<reference evidence="2 3" key="1">
    <citation type="submission" date="2024-07" db="EMBL/GenBank/DDBJ databases">
        <title>Section-level genome sequencing and comparative genomics of Aspergillus sections Usti and Cavernicolus.</title>
        <authorList>
            <consortium name="Lawrence Berkeley National Laboratory"/>
            <person name="Nybo J.L."/>
            <person name="Vesth T.C."/>
            <person name="Theobald S."/>
            <person name="Frisvad J.C."/>
            <person name="Larsen T.O."/>
            <person name="Kjaerboelling I."/>
            <person name="Rothschild-Mancinelli K."/>
            <person name="Lyhne E.K."/>
            <person name="Kogle M.E."/>
            <person name="Barry K."/>
            <person name="Clum A."/>
            <person name="Na H."/>
            <person name="Ledsgaard L."/>
            <person name="Lin J."/>
            <person name="Lipzen A."/>
            <person name="Kuo A."/>
            <person name="Riley R."/>
            <person name="Mondo S."/>
            <person name="Labutti K."/>
            <person name="Haridas S."/>
            <person name="Pangalinan J."/>
            <person name="Salamov A.A."/>
            <person name="Simmons B.A."/>
            <person name="Magnuson J.K."/>
            <person name="Chen J."/>
            <person name="Drula E."/>
            <person name="Henrissat B."/>
            <person name="Wiebenga A."/>
            <person name="Lubbers R.J."/>
            <person name="Gomes A.C."/>
            <person name="Makela M.R."/>
            <person name="Stajich J."/>
            <person name="Grigoriev I.V."/>
            <person name="Mortensen U.H."/>
            <person name="De Vries R.P."/>
            <person name="Baker S.E."/>
            <person name="Andersen M.R."/>
        </authorList>
    </citation>
    <scope>NUCLEOTIDE SEQUENCE [LARGE SCALE GENOMIC DNA]</scope>
    <source>
        <strain evidence="2 3">CBS 123904</strain>
    </source>
</reference>
<dbReference type="Proteomes" id="UP001610446">
    <property type="component" value="Unassembled WGS sequence"/>
</dbReference>
<protein>
    <submittedName>
        <fullName evidence="2">Uncharacterized protein</fullName>
    </submittedName>
</protein>
<sequence>MRIRNVLSRHGWVLTAILNQMIDLCGRLALLNIDGIYKEARREYKADPNTHLSYLLPPKLFAVIVSSAFLGALSGFHGFPLVLQLNQKRTVNRWIHPWRRGEDSEKIGDDIPLMTFETIDLKYSTIAQQEHNEAAGRVTGKEELGTLLSTHICQL</sequence>
<feature type="transmembrane region" description="Helical" evidence="1">
    <location>
        <begin position="12"/>
        <end position="33"/>
    </location>
</feature>
<evidence type="ECO:0000313" key="2">
    <source>
        <dbReference type="EMBL" id="KAL2836257.1"/>
    </source>
</evidence>
<dbReference type="EMBL" id="JBFXLU010000182">
    <property type="protein sequence ID" value="KAL2836257.1"/>
    <property type="molecule type" value="Genomic_DNA"/>
</dbReference>
<name>A0ABR4J894_9EURO</name>
<proteinExistence type="predicted"/>
<keyword evidence="3" id="KW-1185">Reference proteome</keyword>
<accession>A0ABR4J894</accession>
<keyword evidence="1" id="KW-0812">Transmembrane</keyword>
<keyword evidence="1" id="KW-1133">Transmembrane helix</keyword>
<gene>
    <name evidence="2" type="ORF">BJY01DRAFT_252073</name>
</gene>
<keyword evidence="1" id="KW-0472">Membrane</keyword>
<evidence type="ECO:0000256" key="1">
    <source>
        <dbReference type="SAM" id="Phobius"/>
    </source>
</evidence>
<evidence type="ECO:0000313" key="3">
    <source>
        <dbReference type="Proteomes" id="UP001610446"/>
    </source>
</evidence>
<feature type="transmembrane region" description="Helical" evidence="1">
    <location>
        <begin position="60"/>
        <end position="83"/>
    </location>
</feature>
<organism evidence="2 3">
    <name type="scientific">Aspergillus pseudoustus</name>
    <dbReference type="NCBI Taxonomy" id="1810923"/>
    <lineage>
        <taxon>Eukaryota</taxon>
        <taxon>Fungi</taxon>
        <taxon>Dikarya</taxon>
        <taxon>Ascomycota</taxon>
        <taxon>Pezizomycotina</taxon>
        <taxon>Eurotiomycetes</taxon>
        <taxon>Eurotiomycetidae</taxon>
        <taxon>Eurotiales</taxon>
        <taxon>Aspergillaceae</taxon>
        <taxon>Aspergillus</taxon>
        <taxon>Aspergillus subgen. Nidulantes</taxon>
    </lineage>
</organism>
<comment type="caution">
    <text evidence="2">The sequence shown here is derived from an EMBL/GenBank/DDBJ whole genome shotgun (WGS) entry which is preliminary data.</text>
</comment>